<keyword evidence="3" id="KW-0808">Transferase</keyword>
<dbReference type="EC" id="2.1.1.72" evidence="1"/>
<dbReference type="InterPro" id="IPR046819">
    <property type="entry name" value="MmeI_hel"/>
</dbReference>
<dbReference type="InterPro" id="IPR046820">
    <property type="entry name" value="MmeI_TRD"/>
</dbReference>
<dbReference type="EMBL" id="LNQB01000037">
    <property type="protein sequence ID" value="OAP50343.1"/>
    <property type="molecule type" value="Genomic_DNA"/>
</dbReference>
<dbReference type="STRING" id="36856.ATB98_09695"/>
<evidence type="ECO:0000259" key="5">
    <source>
        <dbReference type="Pfam" id="PF20464"/>
    </source>
</evidence>
<dbReference type="Proteomes" id="UP000078507">
    <property type="component" value="Unassembled WGS sequence"/>
</dbReference>
<dbReference type="Gene3D" id="3.40.50.150">
    <property type="entry name" value="Vaccinia Virus protein VP39"/>
    <property type="match status" value="1"/>
</dbReference>
<feature type="domain" description="MmeI-like N-terminal" evidence="5">
    <location>
        <begin position="13"/>
        <end position="237"/>
    </location>
</feature>
<dbReference type="PANTHER" id="PTHR33841">
    <property type="entry name" value="DNA METHYLTRANSFERASE YEEA-RELATED"/>
    <property type="match status" value="1"/>
</dbReference>
<accession>A0A178YU06</accession>
<dbReference type="InterPro" id="IPR002052">
    <property type="entry name" value="DNA_methylase_N6_adenine_CS"/>
</dbReference>
<feature type="domain" description="MmeI-like target recognition" evidence="7">
    <location>
        <begin position="750"/>
        <end position="938"/>
    </location>
</feature>
<dbReference type="OrthoDB" id="9806213at2"/>
<reference evidence="9 10" key="1">
    <citation type="submission" date="2015-11" db="EMBL/GenBank/DDBJ databases">
        <title>Ensifer anhuiense sp. nov., an effective nitrogen fixation bacterium with Glycine soja.</title>
        <authorList>
            <person name="Yan H."/>
            <person name="Chen W."/>
        </authorList>
    </citation>
    <scope>NUCLEOTIDE SEQUENCE [LARGE SCALE GENOMIC DNA]</scope>
    <source>
        <strain evidence="9 10">LMG 7837</strain>
    </source>
</reference>
<protein>
    <recommendedName>
        <fullName evidence="1">site-specific DNA-methyltransferase (adenine-specific)</fullName>
        <ecNumber evidence="1">2.1.1.72</ecNumber>
    </recommendedName>
</protein>
<dbReference type="PANTHER" id="PTHR33841:SF1">
    <property type="entry name" value="DNA METHYLTRANSFERASE A"/>
    <property type="match status" value="1"/>
</dbReference>
<dbReference type="PROSITE" id="PS00092">
    <property type="entry name" value="N6_MTASE"/>
    <property type="match status" value="1"/>
</dbReference>
<evidence type="ECO:0000256" key="1">
    <source>
        <dbReference type="ARBA" id="ARBA00011900"/>
    </source>
</evidence>
<dbReference type="GO" id="GO:0003676">
    <property type="term" value="F:nucleic acid binding"/>
    <property type="evidence" value="ECO:0007669"/>
    <property type="project" value="InterPro"/>
</dbReference>
<dbReference type="Pfam" id="PF20464">
    <property type="entry name" value="MmeI_N"/>
    <property type="match status" value="1"/>
</dbReference>
<dbReference type="GO" id="GO:0032259">
    <property type="term" value="P:methylation"/>
    <property type="evidence" value="ECO:0007669"/>
    <property type="project" value="UniProtKB-KW"/>
</dbReference>
<dbReference type="InterPro" id="IPR029063">
    <property type="entry name" value="SAM-dependent_MTases_sf"/>
</dbReference>
<evidence type="ECO:0000313" key="9">
    <source>
        <dbReference type="EMBL" id="OAP50343.1"/>
    </source>
</evidence>
<evidence type="ECO:0000313" key="10">
    <source>
        <dbReference type="Proteomes" id="UP000078507"/>
    </source>
</evidence>
<keyword evidence="2" id="KW-0489">Methyltransferase</keyword>
<organism evidence="9 10">
    <name type="scientific">Sinorhizobium saheli</name>
    <dbReference type="NCBI Taxonomy" id="36856"/>
    <lineage>
        <taxon>Bacteria</taxon>
        <taxon>Pseudomonadati</taxon>
        <taxon>Pseudomonadota</taxon>
        <taxon>Alphaproteobacteria</taxon>
        <taxon>Hyphomicrobiales</taxon>
        <taxon>Rhizobiaceae</taxon>
        <taxon>Sinorhizobium/Ensifer group</taxon>
        <taxon>Sinorhizobium</taxon>
    </lineage>
</organism>
<dbReference type="RefSeq" id="WP_066867999.1">
    <property type="nucleotide sequence ID" value="NZ_LNQB01000037.1"/>
</dbReference>
<evidence type="ECO:0000256" key="3">
    <source>
        <dbReference type="ARBA" id="ARBA00022679"/>
    </source>
</evidence>
<evidence type="ECO:0000259" key="7">
    <source>
        <dbReference type="Pfam" id="PF20466"/>
    </source>
</evidence>
<evidence type="ECO:0000259" key="6">
    <source>
        <dbReference type="Pfam" id="PF20465"/>
    </source>
</evidence>
<dbReference type="GO" id="GO:0009007">
    <property type="term" value="F:site-specific DNA-methyltransferase (adenine-specific) activity"/>
    <property type="evidence" value="ECO:0007669"/>
    <property type="project" value="UniProtKB-EC"/>
</dbReference>
<comment type="catalytic activity">
    <reaction evidence="4">
        <text>a 2'-deoxyadenosine in DNA + S-adenosyl-L-methionine = an N(6)-methyl-2'-deoxyadenosine in DNA + S-adenosyl-L-homocysteine + H(+)</text>
        <dbReference type="Rhea" id="RHEA:15197"/>
        <dbReference type="Rhea" id="RHEA-COMP:12418"/>
        <dbReference type="Rhea" id="RHEA-COMP:12419"/>
        <dbReference type="ChEBI" id="CHEBI:15378"/>
        <dbReference type="ChEBI" id="CHEBI:57856"/>
        <dbReference type="ChEBI" id="CHEBI:59789"/>
        <dbReference type="ChEBI" id="CHEBI:90615"/>
        <dbReference type="ChEBI" id="CHEBI:90616"/>
        <dbReference type="EC" id="2.1.1.72"/>
    </reaction>
</comment>
<gene>
    <name evidence="9" type="ORF">ATB98_09695</name>
</gene>
<dbReference type="AlphaFoldDB" id="A0A178YU06"/>
<evidence type="ECO:0000259" key="8">
    <source>
        <dbReference type="Pfam" id="PF20473"/>
    </source>
</evidence>
<dbReference type="InterPro" id="IPR046816">
    <property type="entry name" value="MmeI_Mtase"/>
</dbReference>
<keyword evidence="10" id="KW-1185">Reference proteome</keyword>
<feature type="domain" description="MmeI-like DNA-methyltransferase" evidence="8">
    <location>
        <begin position="410"/>
        <end position="683"/>
    </location>
</feature>
<dbReference type="Pfam" id="PF20473">
    <property type="entry name" value="MmeI_Mtase"/>
    <property type="match status" value="1"/>
</dbReference>
<dbReference type="InterPro" id="IPR050953">
    <property type="entry name" value="N4_N6_ade-DNA_methylase"/>
</dbReference>
<comment type="caution">
    <text evidence="9">The sequence shown here is derived from an EMBL/GenBank/DDBJ whole genome shotgun (WGS) entry which is preliminary data.</text>
</comment>
<feature type="domain" description="MmeI-like helicase spacer" evidence="6">
    <location>
        <begin position="245"/>
        <end position="316"/>
    </location>
</feature>
<dbReference type="Pfam" id="PF20465">
    <property type="entry name" value="MmeI_hel"/>
    <property type="match status" value="1"/>
</dbReference>
<sequence length="1153" mass="130280">MKGTQGNISLSISEFVARWSDREGGQERANYSLFLTELCDVLGVAHPDPASASHEMNDYVFERRVERRMADERSEVGRIDLYKRGHFILEAKQSRQRSGFEATASISQGDLFNSITGRTHAVELNAIDHLMIQARRQAERYAAALPADHPYPPFPIVCDVGRVLELYADFSGNGRHYAQFPDAKTFRIQLADLEDPVKRDLLRAVWEAPLTLDPAQQTAKVTREIAGRLATISKALEGRGFEPRNVAIFLMRCLFTMFVEDVGLLRKKGFTELLDRCLDDPRRFTFEIDDLWKHMDQGGYSPGIGERLLRFNGKLFKNAAALPLTVDEIHLLRDASDADWCDLEPAIFGTLFEQALDANERKRLGAHYTPRAYVERVVNATIIEPLMQDWIGYQSAAERALRSGMKTAAIREIEDFLKELSSVRVLDPACGTGNFLYVALRRMKQLEGEVLKQLHDIGGDEAIARVDNLSVKPEQFFGMELNGRAVEIAELVLWIGYIQWHLRTRTTVPPEPVIGSADHVQEKDALLTWADYPNRHLKRDRMGRPMSDQQGHEIYTFPNASRADWPVADFIVGNPPFIGGKDIRGRLPTGYAEALWEANPRINPSADFVMYWWDRAAELLTQEGTRLRRFGFVTTNSITQVFQRRVLERHLTAIPPISISLAIPDHPWTKATKDAAAVRIAITVAAAGELQGTLRQVVGEGDLDTDEPKIVFHERSGMINADLTIGADVTKATSLSANAGLCSPGVKLHGDGFIVTRAKARELGLGLRPGLERHIREYRNGRDLTARSRDVMVIDLFGLDAAFVRQAYPEIHQHLYETVREQRALTFRKSATRDAREYLERWWLFGKPRTELRPALDHINRYIATVETAKHRVFQFLDAGVMPDNMLVAIASDDAFHLGILSSRPHVLWALRAGGRQGVGNDPRYSKSRCFDPFPFPDATMTFRSKIAALAEELDATRKLVLTENPDLTLTGLYNMLEMARSGGPLSTKERELHRRTRVLILKDLHEQIDHAVMQAYGWDTTLAEDEILEQLVQLNLQRATEERRGLIRWLRPEYQIEKMGPLAHRADRIQSLATARSSKPKPRFSDERKVQAAQVLALLNRNRSPLTAIEIAQEFRESSQIGPEIQDVLASLNRLGDVETFDNGRSYVRASG</sequence>
<evidence type="ECO:0000256" key="2">
    <source>
        <dbReference type="ARBA" id="ARBA00022603"/>
    </source>
</evidence>
<dbReference type="InterPro" id="IPR046817">
    <property type="entry name" value="MmeI_N"/>
</dbReference>
<proteinExistence type="predicted"/>
<dbReference type="PRINTS" id="PR00507">
    <property type="entry name" value="N12N6MTFRASE"/>
</dbReference>
<dbReference type="SUPFAM" id="SSF53335">
    <property type="entry name" value="S-adenosyl-L-methionine-dependent methyltransferases"/>
    <property type="match status" value="1"/>
</dbReference>
<name>A0A178YU06_SINSA</name>
<evidence type="ECO:0000256" key="4">
    <source>
        <dbReference type="ARBA" id="ARBA00047942"/>
    </source>
</evidence>
<dbReference type="Pfam" id="PF20466">
    <property type="entry name" value="MmeI_TRD"/>
    <property type="match status" value="1"/>
</dbReference>